<comment type="similarity">
    <text evidence="4">Belongs to the dynactin subunits 5/6 family. Dynactin subunit 5 subfamily.</text>
</comment>
<dbReference type="InterPro" id="IPR047125">
    <property type="entry name" value="DCTN5"/>
</dbReference>
<evidence type="ECO:0000256" key="2">
    <source>
        <dbReference type="ARBA" id="ARBA00022490"/>
    </source>
</evidence>
<proteinExistence type="inferred from homology"/>
<reference evidence="6 9" key="1">
    <citation type="submission" date="2023-10" db="EMBL/GenBank/DDBJ databases">
        <title>Genomes of two closely related lineages of the louse Polyplax serrata with different host specificities.</title>
        <authorList>
            <person name="Martinu J."/>
            <person name="Tarabai H."/>
            <person name="Stefka J."/>
            <person name="Hypsa V."/>
        </authorList>
    </citation>
    <scope>NUCLEOTIDE SEQUENCE [LARGE SCALE GENOMIC DNA]</scope>
    <source>
        <strain evidence="7">98ZLc_SE</strain>
        <strain evidence="6">HR10_N</strain>
    </source>
</reference>
<dbReference type="PANTHER" id="PTHR46126:SF1">
    <property type="entry name" value="DYNACTIN SUBUNIT 5"/>
    <property type="match status" value="1"/>
</dbReference>
<organism evidence="6 9">
    <name type="scientific">Polyplax serrata</name>
    <name type="common">Common mouse louse</name>
    <dbReference type="NCBI Taxonomy" id="468196"/>
    <lineage>
        <taxon>Eukaryota</taxon>
        <taxon>Metazoa</taxon>
        <taxon>Ecdysozoa</taxon>
        <taxon>Arthropoda</taxon>
        <taxon>Hexapoda</taxon>
        <taxon>Insecta</taxon>
        <taxon>Pterygota</taxon>
        <taxon>Neoptera</taxon>
        <taxon>Paraneoptera</taxon>
        <taxon>Psocodea</taxon>
        <taxon>Troctomorpha</taxon>
        <taxon>Phthiraptera</taxon>
        <taxon>Anoplura</taxon>
        <taxon>Polyplacidae</taxon>
        <taxon>Polyplax</taxon>
    </lineage>
</organism>
<dbReference type="Proteomes" id="UP001372834">
    <property type="component" value="Unassembled WGS sequence"/>
</dbReference>
<dbReference type="SUPFAM" id="SSF51161">
    <property type="entry name" value="Trimeric LpxA-like enzymes"/>
    <property type="match status" value="1"/>
</dbReference>
<dbReference type="EMBL" id="JAWJWE010000037">
    <property type="protein sequence ID" value="KAK6625302.1"/>
    <property type="molecule type" value="Genomic_DNA"/>
</dbReference>
<keyword evidence="3" id="KW-0206">Cytoskeleton</keyword>
<evidence type="ECO:0000313" key="7">
    <source>
        <dbReference type="EMBL" id="KAK6638147.1"/>
    </source>
</evidence>
<dbReference type="Gene3D" id="2.160.10.10">
    <property type="entry name" value="Hexapeptide repeat proteins"/>
    <property type="match status" value="1"/>
</dbReference>
<evidence type="ECO:0000256" key="3">
    <source>
        <dbReference type="ARBA" id="ARBA00023212"/>
    </source>
</evidence>
<evidence type="ECO:0000256" key="1">
    <source>
        <dbReference type="ARBA" id="ARBA00004245"/>
    </source>
</evidence>
<comment type="subcellular location">
    <subcellularLocation>
        <location evidence="1">Cytoplasm</location>
        <location evidence="1">Cytoskeleton</location>
    </subcellularLocation>
</comment>
<dbReference type="Pfam" id="PF21711">
    <property type="entry name" value="DCTN5"/>
    <property type="match status" value="1"/>
</dbReference>
<evidence type="ECO:0000313" key="9">
    <source>
        <dbReference type="Proteomes" id="UP001372834"/>
    </source>
</evidence>
<dbReference type="AlphaFoldDB" id="A0AAN8S4V9"/>
<sequence>MNLEDVHYNKNDYFETASGNKVCKQTLLQGAHNILLQGKVIVQSNVIIRGDLASVKTGRYCIISKDAVLRPAYKKFSKGLTFFPLHIGDHVFVGEDSVINAGVVGSYVYIGKNVVIGRRCVLRDACMIEDNTKLPPDTTVPSFTKIGPSLQLVEELPECTPDLMIDFTKSYYQHFIPIDAERVAQASKIN</sequence>
<protein>
    <recommendedName>
        <fullName evidence="5">Dynactin subunit 5</fullName>
    </recommendedName>
</protein>
<gene>
    <name evidence="6" type="primary">DCTN5</name>
    <name evidence="6" type="ORF">RUM43_005596</name>
    <name evidence="7" type="ORF">RUM44_008575</name>
</gene>
<comment type="caution">
    <text evidence="6">The sequence shown here is derived from an EMBL/GenBank/DDBJ whole genome shotgun (WGS) entry which is preliminary data.</text>
</comment>
<keyword evidence="2" id="KW-0963">Cytoplasm</keyword>
<dbReference type="InterPro" id="IPR011004">
    <property type="entry name" value="Trimer_LpxA-like_sf"/>
</dbReference>
<evidence type="ECO:0000313" key="6">
    <source>
        <dbReference type="EMBL" id="KAK6625302.1"/>
    </source>
</evidence>
<accession>A0AAN8S4V9</accession>
<dbReference type="Proteomes" id="UP001359485">
    <property type="component" value="Unassembled WGS sequence"/>
</dbReference>
<dbReference type="EMBL" id="JAWJWF010000002">
    <property type="protein sequence ID" value="KAK6638147.1"/>
    <property type="molecule type" value="Genomic_DNA"/>
</dbReference>
<dbReference type="GO" id="GO:0005869">
    <property type="term" value="C:dynactin complex"/>
    <property type="evidence" value="ECO:0007669"/>
    <property type="project" value="TreeGrafter"/>
</dbReference>
<dbReference type="CDD" id="cd03359">
    <property type="entry name" value="LbH_Dynactin_5"/>
    <property type="match status" value="1"/>
</dbReference>
<evidence type="ECO:0000256" key="4">
    <source>
        <dbReference type="ARBA" id="ARBA00034706"/>
    </source>
</evidence>
<keyword evidence="8" id="KW-1185">Reference proteome</keyword>
<name>A0AAN8S4V9_POLSC</name>
<evidence type="ECO:0000313" key="8">
    <source>
        <dbReference type="Proteomes" id="UP001359485"/>
    </source>
</evidence>
<evidence type="ECO:0000256" key="5">
    <source>
        <dbReference type="ARBA" id="ARBA00034865"/>
    </source>
</evidence>
<dbReference type="PANTHER" id="PTHR46126">
    <property type="entry name" value="DYNACTIN SUBUNIT 5"/>
    <property type="match status" value="1"/>
</dbReference>